<dbReference type="GO" id="GO:0006753">
    <property type="term" value="P:nucleoside phosphate metabolic process"/>
    <property type="evidence" value="ECO:0007669"/>
    <property type="project" value="TreeGrafter"/>
</dbReference>
<proteinExistence type="predicted"/>
<dbReference type="PANTHER" id="PTHR11839">
    <property type="entry name" value="UDP/ADP-SUGAR PYROPHOSPHATASE"/>
    <property type="match status" value="1"/>
</dbReference>
<name>A0A7G9GW41_9FUSO</name>
<gene>
    <name evidence="4" type="ORF">H9Q81_08795</name>
</gene>
<dbReference type="GO" id="GO:0019693">
    <property type="term" value="P:ribose phosphate metabolic process"/>
    <property type="evidence" value="ECO:0007669"/>
    <property type="project" value="TreeGrafter"/>
</dbReference>
<keyword evidence="2 4" id="KW-0378">Hydrolase</keyword>
<dbReference type="PANTHER" id="PTHR11839:SF18">
    <property type="entry name" value="NUDIX HYDROLASE DOMAIN-CONTAINING PROTEIN"/>
    <property type="match status" value="1"/>
</dbReference>
<dbReference type="KEGG" id="fho:H9Q81_08795"/>
<dbReference type="GO" id="GO:0005829">
    <property type="term" value="C:cytosol"/>
    <property type="evidence" value="ECO:0007669"/>
    <property type="project" value="TreeGrafter"/>
</dbReference>
<organism evidence="4 5">
    <name type="scientific">Fusobacterium hominis</name>
    <dbReference type="NCBI Taxonomy" id="2764326"/>
    <lineage>
        <taxon>Bacteria</taxon>
        <taxon>Fusobacteriati</taxon>
        <taxon>Fusobacteriota</taxon>
        <taxon>Fusobacteriia</taxon>
        <taxon>Fusobacteriales</taxon>
        <taxon>Fusobacteriaceae</taxon>
        <taxon>Fusobacterium</taxon>
    </lineage>
</organism>
<dbReference type="Proteomes" id="UP000515913">
    <property type="component" value="Chromosome"/>
</dbReference>
<evidence type="ECO:0000256" key="1">
    <source>
        <dbReference type="ARBA" id="ARBA00001946"/>
    </source>
</evidence>
<dbReference type="EMBL" id="CP060637">
    <property type="protein sequence ID" value="QNM15023.1"/>
    <property type="molecule type" value="Genomic_DNA"/>
</dbReference>
<dbReference type="CDD" id="cd03424">
    <property type="entry name" value="NUDIX_ADPRase_Nudt5_UGPPase_Nudt14"/>
    <property type="match status" value="1"/>
</dbReference>
<dbReference type="SUPFAM" id="SSF55811">
    <property type="entry name" value="Nudix"/>
    <property type="match status" value="1"/>
</dbReference>
<dbReference type="Pfam" id="PF00293">
    <property type="entry name" value="NUDIX"/>
    <property type="match status" value="1"/>
</dbReference>
<reference evidence="4 5" key="1">
    <citation type="submission" date="2020-08" db="EMBL/GenBank/DDBJ databases">
        <authorList>
            <person name="Liu C."/>
            <person name="Sun Q."/>
        </authorList>
    </citation>
    <scope>NUCLEOTIDE SEQUENCE [LARGE SCALE GENOMIC DNA]</scope>
    <source>
        <strain evidence="4 5">NSJ-57</strain>
    </source>
</reference>
<dbReference type="GO" id="GO:0016787">
    <property type="term" value="F:hydrolase activity"/>
    <property type="evidence" value="ECO:0007669"/>
    <property type="project" value="UniProtKB-KW"/>
</dbReference>
<feature type="domain" description="Nudix hydrolase" evidence="3">
    <location>
        <begin position="27"/>
        <end position="164"/>
    </location>
</feature>
<dbReference type="AlphaFoldDB" id="A0A7G9GW41"/>
<dbReference type="InterPro" id="IPR015797">
    <property type="entry name" value="NUDIX_hydrolase-like_dom_sf"/>
</dbReference>
<dbReference type="InterPro" id="IPR020084">
    <property type="entry name" value="NUDIX_hydrolase_CS"/>
</dbReference>
<dbReference type="InterPro" id="IPR000086">
    <property type="entry name" value="NUDIX_hydrolase_dom"/>
</dbReference>
<evidence type="ECO:0000313" key="4">
    <source>
        <dbReference type="EMBL" id="QNM15023.1"/>
    </source>
</evidence>
<keyword evidence="5" id="KW-1185">Reference proteome</keyword>
<accession>A0A7G9GW41</accession>
<dbReference type="PROSITE" id="PS51462">
    <property type="entry name" value="NUDIX"/>
    <property type="match status" value="1"/>
</dbReference>
<dbReference type="Gene3D" id="3.90.79.10">
    <property type="entry name" value="Nucleoside Triphosphate Pyrophosphohydrolase"/>
    <property type="match status" value="1"/>
</dbReference>
<comment type="cofactor">
    <cofactor evidence="1">
        <name>Mg(2+)</name>
        <dbReference type="ChEBI" id="CHEBI:18420"/>
    </cofactor>
</comment>
<dbReference type="RefSeq" id="WP_187422805.1">
    <property type="nucleotide sequence ID" value="NZ_CP060637.1"/>
</dbReference>
<sequence>MNVEDLKFLKVAIKKHPTTGMDLEFLIKQDAVAAMVINEKGDKTLLVKQYRPGVDKEVYEIPAGLIDPGEKAIDTLYRELAEETGYQPKDYNIICSSEQPLSVSPGYTQEKLYIYIVQLKNDSTTPQKLNLDEGEDLTNHWFKLSEVENMSQDMKTIFALYLYKDMKSIENS</sequence>
<evidence type="ECO:0000313" key="5">
    <source>
        <dbReference type="Proteomes" id="UP000515913"/>
    </source>
</evidence>
<evidence type="ECO:0000259" key="3">
    <source>
        <dbReference type="PROSITE" id="PS51462"/>
    </source>
</evidence>
<protein>
    <submittedName>
        <fullName evidence="4">NUDIX hydrolase</fullName>
    </submittedName>
</protein>
<dbReference type="PROSITE" id="PS00893">
    <property type="entry name" value="NUDIX_BOX"/>
    <property type="match status" value="1"/>
</dbReference>
<evidence type="ECO:0000256" key="2">
    <source>
        <dbReference type="ARBA" id="ARBA00022801"/>
    </source>
</evidence>